<dbReference type="SUPFAM" id="SSF52087">
    <property type="entry name" value="CRAL/TRIO domain"/>
    <property type="match status" value="1"/>
</dbReference>
<dbReference type="Pfam" id="PF00650">
    <property type="entry name" value="CRAL_TRIO"/>
    <property type="match status" value="1"/>
</dbReference>
<dbReference type="EnsemblProtists" id="EOD05228">
    <property type="protein sequence ID" value="EOD05228"/>
    <property type="gene ID" value="EMIHUDRAFT_433101"/>
</dbReference>
<dbReference type="KEGG" id="ehx:EMIHUDRAFT_433101"/>
<protein>
    <recommendedName>
        <fullName evidence="2">CRAL-TRIO domain-containing protein</fullName>
    </recommendedName>
</protein>
<feature type="region of interest" description="Disordered" evidence="1">
    <location>
        <begin position="22"/>
        <end position="55"/>
    </location>
</feature>
<dbReference type="InterPro" id="IPR036865">
    <property type="entry name" value="CRAL-TRIO_dom_sf"/>
</dbReference>
<dbReference type="PaxDb" id="2903-EOD05228"/>
<reference evidence="3" key="2">
    <citation type="submission" date="2024-10" db="UniProtKB">
        <authorList>
            <consortium name="EnsemblProtists"/>
        </authorList>
    </citation>
    <scope>IDENTIFICATION</scope>
</reference>
<evidence type="ECO:0000256" key="1">
    <source>
        <dbReference type="SAM" id="MobiDB-lite"/>
    </source>
</evidence>
<reference evidence="4" key="1">
    <citation type="journal article" date="2013" name="Nature">
        <title>Pan genome of the phytoplankton Emiliania underpins its global distribution.</title>
        <authorList>
            <person name="Read B.A."/>
            <person name="Kegel J."/>
            <person name="Klute M.J."/>
            <person name="Kuo A."/>
            <person name="Lefebvre S.C."/>
            <person name="Maumus F."/>
            <person name="Mayer C."/>
            <person name="Miller J."/>
            <person name="Monier A."/>
            <person name="Salamov A."/>
            <person name="Young J."/>
            <person name="Aguilar M."/>
            <person name="Claverie J.M."/>
            <person name="Frickenhaus S."/>
            <person name="Gonzalez K."/>
            <person name="Herman E.K."/>
            <person name="Lin Y.C."/>
            <person name="Napier J."/>
            <person name="Ogata H."/>
            <person name="Sarno A.F."/>
            <person name="Shmutz J."/>
            <person name="Schroeder D."/>
            <person name="de Vargas C."/>
            <person name="Verret F."/>
            <person name="von Dassow P."/>
            <person name="Valentin K."/>
            <person name="Van de Peer Y."/>
            <person name="Wheeler G."/>
            <person name="Dacks J.B."/>
            <person name="Delwiche C.F."/>
            <person name="Dyhrman S.T."/>
            <person name="Glockner G."/>
            <person name="John U."/>
            <person name="Richards T."/>
            <person name="Worden A.Z."/>
            <person name="Zhang X."/>
            <person name="Grigoriev I.V."/>
            <person name="Allen A.E."/>
            <person name="Bidle K."/>
            <person name="Borodovsky M."/>
            <person name="Bowler C."/>
            <person name="Brownlee C."/>
            <person name="Cock J.M."/>
            <person name="Elias M."/>
            <person name="Gladyshev V.N."/>
            <person name="Groth M."/>
            <person name="Guda C."/>
            <person name="Hadaegh A."/>
            <person name="Iglesias-Rodriguez M.D."/>
            <person name="Jenkins J."/>
            <person name="Jones B.M."/>
            <person name="Lawson T."/>
            <person name="Leese F."/>
            <person name="Lindquist E."/>
            <person name="Lobanov A."/>
            <person name="Lomsadze A."/>
            <person name="Malik S.B."/>
            <person name="Marsh M.E."/>
            <person name="Mackinder L."/>
            <person name="Mock T."/>
            <person name="Mueller-Roeber B."/>
            <person name="Pagarete A."/>
            <person name="Parker M."/>
            <person name="Probert I."/>
            <person name="Quesneville H."/>
            <person name="Raines C."/>
            <person name="Rensing S.A."/>
            <person name="Riano-Pachon D.M."/>
            <person name="Richier S."/>
            <person name="Rokitta S."/>
            <person name="Shiraiwa Y."/>
            <person name="Soanes D.M."/>
            <person name="van der Giezen M."/>
            <person name="Wahlund T.M."/>
            <person name="Williams B."/>
            <person name="Wilson W."/>
            <person name="Wolfe G."/>
            <person name="Wurch L.L."/>
        </authorList>
    </citation>
    <scope>NUCLEOTIDE SEQUENCE</scope>
</reference>
<evidence type="ECO:0000259" key="2">
    <source>
        <dbReference type="PROSITE" id="PS50191"/>
    </source>
</evidence>
<dbReference type="Proteomes" id="UP000013827">
    <property type="component" value="Unassembled WGS sequence"/>
</dbReference>
<sequence length="370" mass="40017">MEIDADGLNLIKAVAAEAARESVPVAAEVPDAEDNAPPPAPVGDGEADERSAAASTPEDLAALLMQVGLSTRKKSPYLQGLIDAVRSKADAAVSKDGSLKPSTEAADDIRIMRFLGANKWDAAAAAEEYVSSLKSRKAKGLDALRDEIVAKNPGFFGGKEELDCIYVHGTSKALQEVNPRTFTDVRTEGPYRLLRDKRGNLVVIECVGVVDYAAIAAVGFEPWTKEFFTFNELRVLMLDELSRRCGKLLLTNTVMDMSHINMMPNPFAPKVEKDGKAAAKASSEVTKEVYPTTTFRNYMVNLSESTAKAAGPLIKALVPKRSADKLKIFGPDFQSALHEDVDCANLPQRYGGELPDGIQFKLIDAKGKKK</sequence>
<organism evidence="3 4">
    <name type="scientific">Emiliania huxleyi (strain CCMP1516)</name>
    <dbReference type="NCBI Taxonomy" id="280463"/>
    <lineage>
        <taxon>Eukaryota</taxon>
        <taxon>Haptista</taxon>
        <taxon>Haptophyta</taxon>
        <taxon>Prymnesiophyceae</taxon>
        <taxon>Isochrysidales</taxon>
        <taxon>Noelaerhabdaceae</taxon>
        <taxon>Emiliania</taxon>
    </lineage>
</organism>
<feature type="domain" description="CRAL-TRIO" evidence="2">
    <location>
        <begin position="170"/>
        <end position="358"/>
    </location>
</feature>
<dbReference type="HOGENOM" id="CLU_748927_0_0_1"/>
<dbReference type="SUPFAM" id="SSF46938">
    <property type="entry name" value="CRAL/TRIO N-terminal domain"/>
    <property type="match status" value="1"/>
</dbReference>
<keyword evidence="4" id="KW-1185">Reference proteome</keyword>
<dbReference type="CDD" id="cd00170">
    <property type="entry name" value="SEC14"/>
    <property type="match status" value="1"/>
</dbReference>
<dbReference type="PANTHER" id="PTHR45657">
    <property type="entry name" value="CRAL-TRIO DOMAIN-CONTAINING PROTEIN YKL091C-RELATED"/>
    <property type="match status" value="1"/>
</dbReference>
<name>A0A0D3I1U3_EMIH1</name>
<dbReference type="PANTHER" id="PTHR45657:SF1">
    <property type="entry name" value="CRAL-TRIO DOMAIN-CONTAINING PROTEIN YKL091C-RELATED"/>
    <property type="match status" value="1"/>
</dbReference>
<evidence type="ECO:0000313" key="4">
    <source>
        <dbReference type="Proteomes" id="UP000013827"/>
    </source>
</evidence>
<dbReference type="GeneID" id="17251445"/>
<dbReference type="Gene3D" id="3.40.525.10">
    <property type="entry name" value="CRAL-TRIO lipid binding domain"/>
    <property type="match status" value="1"/>
</dbReference>
<accession>A0A0D3I1U3</accession>
<dbReference type="InterPro" id="IPR051026">
    <property type="entry name" value="PI/PC_transfer"/>
</dbReference>
<dbReference type="AlphaFoldDB" id="A0A0D3I1U3"/>
<proteinExistence type="predicted"/>
<dbReference type="InterPro" id="IPR036273">
    <property type="entry name" value="CRAL/TRIO_N_dom_sf"/>
</dbReference>
<dbReference type="InterPro" id="IPR001251">
    <property type="entry name" value="CRAL-TRIO_dom"/>
</dbReference>
<dbReference type="RefSeq" id="XP_005757657.1">
    <property type="nucleotide sequence ID" value="XM_005757600.1"/>
</dbReference>
<dbReference type="PROSITE" id="PS50191">
    <property type="entry name" value="CRAL_TRIO"/>
    <property type="match status" value="1"/>
</dbReference>
<evidence type="ECO:0000313" key="3">
    <source>
        <dbReference type="EnsemblProtists" id="EOD05228"/>
    </source>
</evidence>